<dbReference type="OMA" id="PRIECQL"/>
<dbReference type="Proteomes" id="UP000002258">
    <property type="component" value="Chromosome 4"/>
</dbReference>
<dbReference type="OrthoDB" id="4001642at2759"/>
<dbReference type="FunCoup" id="A3LTZ9">
    <property type="interactions" value="60"/>
</dbReference>
<dbReference type="GeneID" id="4838721"/>
<dbReference type="KEGG" id="pic:PICST_58324"/>
<keyword evidence="2" id="KW-1185">Reference proteome</keyword>
<proteinExistence type="predicted"/>
<reference evidence="1 2" key="1">
    <citation type="journal article" date="2007" name="Nat. Biotechnol.">
        <title>Genome sequence of the lignocellulose-bioconverting and xylose-fermenting yeast Pichia stipitis.</title>
        <authorList>
            <person name="Jeffries T.W."/>
            <person name="Grigoriev I.V."/>
            <person name="Grimwood J."/>
            <person name="Laplaza J.M."/>
            <person name="Aerts A."/>
            <person name="Salamov A."/>
            <person name="Schmutz J."/>
            <person name="Lindquist E."/>
            <person name="Dehal P."/>
            <person name="Shapiro H."/>
            <person name="Jin Y.S."/>
            <person name="Passoth V."/>
            <person name="Richardson P.M."/>
        </authorList>
    </citation>
    <scope>NUCLEOTIDE SEQUENCE [LARGE SCALE GENOMIC DNA]</scope>
    <source>
        <strain evidence="2">ATCC 58785 / CBS 6054 / NBRC 10063 / NRRL Y-11545</strain>
    </source>
</reference>
<dbReference type="RefSeq" id="XP_001384184.2">
    <property type="nucleotide sequence ID" value="XM_001384147.1"/>
</dbReference>
<dbReference type="HOGENOM" id="CLU_598506_0_0_1"/>
<protein>
    <recommendedName>
        <fullName evidence="3">Arrestin C-terminal-like domain-containing protein</fullName>
    </recommendedName>
</protein>
<dbReference type="eggNOG" id="ENOG502QSRB">
    <property type="taxonomic scope" value="Eukaryota"/>
</dbReference>
<gene>
    <name evidence="1" type="ORF">PICST_58324</name>
</gene>
<dbReference type="PANTHER" id="PTHR36419:SF1">
    <property type="entry name" value="RHO1 GEF LOCALIZING PROTEIN 1"/>
    <property type="match status" value="1"/>
</dbReference>
<evidence type="ECO:0000313" key="2">
    <source>
        <dbReference type="Proteomes" id="UP000002258"/>
    </source>
</evidence>
<dbReference type="GO" id="GO:0000917">
    <property type="term" value="P:division septum assembly"/>
    <property type="evidence" value="ECO:0007669"/>
    <property type="project" value="TreeGrafter"/>
</dbReference>
<dbReference type="InParanoid" id="A3LTZ9"/>
<name>A3LTZ9_PICST</name>
<sequence length="452" mass="51397">MAPKLVSPLTASLRASNSSVVHGCSGVPRSLPRIETVVEIRSSNGSPFKVRTVSLELRTIQKVVLPSKLGSTESVREFKIYDNPVAYRPPVGQFHSELIALDIPVLIPLPRDIVASGYHHNTQENWKAMTIHKLFVRVACGDTVDNELNYVEGFPIAIKLYDTLPLYRQFNEPVFETRTSNDKQILVELSMPVSAVGPRDEFVLFTKVMANHHNNRLKKNLRLAKLTLQIKELLECHEGGLPSKLTKIYTTTKEFKPEENQLNTQGISYKFRFEFPEDNDYLQMFNNKMNESDSTLGSSSDKTPYIESYNLAREKSIDKLEEGIPLTHIQGFTTIGKLYSIRYEAVLKVKLINSKDIEIHLPITVSPFDRISSSYLLQWILKECEYARGRFGRNLTDLVTTAKYKDLVDHLERLSAPPLAYRNNRSQWQRLGYTVDGYGNSKKIVADAAQIE</sequence>
<dbReference type="EMBL" id="CP000498">
    <property type="protein sequence ID" value="ABN66155.2"/>
    <property type="molecule type" value="Genomic_DNA"/>
</dbReference>
<dbReference type="AlphaFoldDB" id="A3LTZ9"/>
<evidence type="ECO:0000313" key="1">
    <source>
        <dbReference type="EMBL" id="ABN66155.2"/>
    </source>
</evidence>
<dbReference type="InterPro" id="IPR053060">
    <property type="entry name" value="Cytokinesis_Signaling_Reg"/>
</dbReference>
<dbReference type="GO" id="GO:0000935">
    <property type="term" value="C:division septum"/>
    <property type="evidence" value="ECO:0007669"/>
    <property type="project" value="TreeGrafter"/>
</dbReference>
<evidence type="ECO:0008006" key="3">
    <source>
        <dbReference type="Google" id="ProtNLM"/>
    </source>
</evidence>
<dbReference type="PANTHER" id="PTHR36419">
    <property type="entry name" value="ARRESTIN FAMILY PROTEIN 1"/>
    <property type="match status" value="1"/>
</dbReference>
<accession>A3LTZ9</accession>
<organism evidence="1 2">
    <name type="scientific">Scheffersomyces stipitis (strain ATCC 58785 / CBS 6054 / NBRC 10063 / NRRL Y-11545)</name>
    <name type="common">Yeast</name>
    <name type="synonym">Pichia stipitis</name>
    <dbReference type="NCBI Taxonomy" id="322104"/>
    <lineage>
        <taxon>Eukaryota</taxon>
        <taxon>Fungi</taxon>
        <taxon>Dikarya</taxon>
        <taxon>Ascomycota</taxon>
        <taxon>Saccharomycotina</taxon>
        <taxon>Pichiomycetes</taxon>
        <taxon>Debaryomycetaceae</taxon>
        <taxon>Scheffersomyces</taxon>
    </lineage>
</organism>
<dbReference type="STRING" id="322104.A3LTZ9"/>